<accession>A0AAD1SPI5</accession>
<gene>
    <name evidence="2" type="ORF">PECUL_23A033477</name>
</gene>
<keyword evidence="3" id="KW-1185">Reference proteome</keyword>
<dbReference type="EMBL" id="OW240918">
    <property type="protein sequence ID" value="CAH2306455.1"/>
    <property type="molecule type" value="Genomic_DNA"/>
</dbReference>
<name>A0AAD1SPI5_PELCU</name>
<reference evidence="2" key="1">
    <citation type="submission" date="2022-03" db="EMBL/GenBank/DDBJ databases">
        <authorList>
            <person name="Alioto T."/>
            <person name="Alioto T."/>
            <person name="Gomez Garrido J."/>
        </authorList>
    </citation>
    <scope>NUCLEOTIDE SEQUENCE</scope>
</reference>
<protein>
    <submittedName>
        <fullName evidence="2">Pleckstrin homology domain-containing family M member 3</fullName>
    </submittedName>
</protein>
<sequence length="238" mass="26961">MKDKTNLLELLASIALTQQKSSINKADLFGRIQVLTWRRFYGSVKLDDNMEAFEVDDISPALEVTEDFFSSFEKLEHVGHQGEVFGIHEVPELLGNEISNKIIQADGQNANTSQSSIIWERCKSSLFDAKAKNGIHAKELYSSNRRVFPDSPLNGEGDKDTSAFNFFSACRRRDRPRSINDTLAWVEEAPKFKRGHNRSRSDISHLDWTNVRKPAPLQRSSSQGVHYTKQDIEGNTGM</sequence>
<dbReference type="AlphaFoldDB" id="A0AAD1SPI5"/>
<feature type="region of interest" description="Disordered" evidence="1">
    <location>
        <begin position="214"/>
        <end position="238"/>
    </location>
</feature>
<evidence type="ECO:0000313" key="2">
    <source>
        <dbReference type="EMBL" id="CAH2306455.1"/>
    </source>
</evidence>
<evidence type="ECO:0000256" key="1">
    <source>
        <dbReference type="SAM" id="MobiDB-lite"/>
    </source>
</evidence>
<proteinExistence type="predicted"/>
<evidence type="ECO:0000313" key="3">
    <source>
        <dbReference type="Proteomes" id="UP001295444"/>
    </source>
</evidence>
<organism evidence="2 3">
    <name type="scientific">Pelobates cultripes</name>
    <name type="common">Western spadefoot toad</name>
    <dbReference type="NCBI Taxonomy" id="61616"/>
    <lineage>
        <taxon>Eukaryota</taxon>
        <taxon>Metazoa</taxon>
        <taxon>Chordata</taxon>
        <taxon>Craniata</taxon>
        <taxon>Vertebrata</taxon>
        <taxon>Euteleostomi</taxon>
        <taxon>Amphibia</taxon>
        <taxon>Batrachia</taxon>
        <taxon>Anura</taxon>
        <taxon>Pelobatoidea</taxon>
        <taxon>Pelobatidae</taxon>
        <taxon>Pelobates</taxon>
    </lineage>
</organism>
<dbReference type="Proteomes" id="UP001295444">
    <property type="component" value="Chromosome 07"/>
</dbReference>